<name>A0A9J6G6D5_HAELO</name>
<accession>A0A9J6G6D5</accession>
<dbReference type="VEuPathDB" id="VectorBase:HLOH_043818"/>
<evidence type="ECO:0000313" key="1">
    <source>
        <dbReference type="EMBL" id="KAH9370004.1"/>
    </source>
</evidence>
<organism evidence="1 2">
    <name type="scientific">Haemaphysalis longicornis</name>
    <name type="common">Bush tick</name>
    <dbReference type="NCBI Taxonomy" id="44386"/>
    <lineage>
        <taxon>Eukaryota</taxon>
        <taxon>Metazoa</taxon>
        <taxon>Ecdysozoa</taxon>
        <taxon>Arthropoda</taxon>
        <taxon>Chelicerata</taxon>
        <taxon>Arachnida</taxon>
        <taxon>Acari</taxon>
        <taxon>Parasitiformes</taxon>
        <taxon>Ixodida</taxon>
        <taxon>Ixodoidea</taxon>
        <taxon>Ixodidae</taxon>
        <taxon>Haemaphysalinae</taxon>
        <taxon>Haemaphysalis</taxon>
    </lineage>
</organism>
<dbReference type="EMBL" id="JABSTR010000005">
    <property type="protein sequence ID" value="KAH9370004.1"/>
    <property type="molecule type" value="Genomic_DNA"/>
</dbReference>
<proteinExistence type="predicted"/>
<protein>
    <submittedName>
        <fullName evidence="1">Uncharacterized protein</fullName>
    </submittedName>
</protein>
<gene>
    <name evidence="1" type="ORF">HPB48_001881</name>
</gene>
<evidence type="ECO:0000313" key="2">
    <source>
        <dbReference type="Proteomes" id="UP000821853"/>
    </source>
</evidence>
<comment type="caution">
    <text evidence="1">The sequence shown here is derived from an EMBL/GenBank/DDBJ whole genome shotgun (WGS) entry which is preliminary data.</text>
</comment>
<keyword evidence="2" id="KW-1185">Reference proteome</keyword>
<reference evidence="1 2" key="1">
    <citation type="journal article" date="2020" name="Cell">
        <title>Large-Scale Comparative Analyses of Tick Genomes Elucidate Their Genetic Diversity and Vector Capacities.</title>
        <authorList>
            <consortium name="Tick Genome and Microbiome Consortium (TIGMIC)"/>
            <person name="Jia N."/>
            <person name="Wang J."/>
            <person name="Shi W."/>
            <person name="Du L."/>
            <person name="Sun Y."/>
            <person name="Zhan W."/>
            <person name="Jiang J.F."/>
            <person name="Wang Q."/>
            <person name="Zhang B."/>
            <person name="Ji P."/>
            <person name="Bell-Sakyi L."/>
            <person name="Cui X.M."/>
            <person name="Yuan T.T."/>
            <person name="Jiang B.G."/>
            <person name="Yang W.F."/>
            <person name="Lam T.T."/>
            <person name="Chang Q.C."/>
            <person name="Ding S.J."/>
            <person name="Wang X.J."/>
            <person name="Zhu J.G."/>
            <person name="Ruan X.D."/>
            <person name="Zhao L."/>
            <person name="Wei J.T."/>
            <person name="Ye R.Z."/>
            <person name="Que T.C."/>
            <person name="Du C.H."/>
            <person name="Zhou Y.H."/>
            <person name="Cheng J.X."/>
            <person name="Dai P.F."/>
            <person name="Guo W.B."/>
            <person name="Han X.H."/>
            <person name="Huang E.J."/>
            <person name="Li L.F."/>
            <person name="Wei W."/>
            <person name="Gao Y.C."/>
            <person name="Liu J.Z."/>
            <person name="Shao H.Z."/>
            <person name="Wang X."/>
            <person name="Wang C.C."/>
            <person name="Yang T.C."/>
            <person name="Huo Q.B."/>
            <person name="Li W."/>
            <person name="Chen H.Y."/>
            <person name="Chen S.E."/>
            <person name="Zhou L.G."/>
            <person name="Ni X.B."/>
            <person name="Tian J.H."/>
            <person name="Sheng Y."/>
            <person name="Liu T."/>
            <person name="Pan Y.S."/>
            <person name="Xia L.Y."/>
            <person name="Li J."/>
            <person name="Zhao F."/>
            <person name="Cao W.C."/>
        </authorList>
    </citation>
    <scope>NUCLEOTIDE SEQUENCE [LARGE SCALE GENOMIC DNA]</scope>
    <source>
        <strain evidence="1">HaeL-2018</strain>
    </source>
</reference>
<dbReference type="Proteomes" id="UP000821853">
    <property type="component" value="Chromosome 3"/>
</dbReference>
<dbReference type="AlphaFoldDB" id="A0A9J6G6D5"/>
<sequence length="162" mass="17932">MRSLGGERAEGFRRWSWHTSRRRPAAGLFLGYRLEPIKPLCFALAESGACALFSFCGRHVSLRRRRSGFSAWARAAIIAPSQMNTVAQLQGPRWGFEMPARLRRCPAKGFISPFLFTHSHGCGYLGGGVRDAGCGVSDGGLEPVVWFVKRRLVPNIAHSTTR</sequence>